<dbReference type="InterPro" id="IPR013424">
    <property type="entry name" value="Ice-binding_C"/>
</dbReference>
<keyword evidence="5" id="KW-1185">Reference proteome</keyword>
<feature type="chain" id="PRO_5046055927" evidence="2">
    <location>
        <begin position="22"/>
        <end position="279"/>
    </location>
</feature>
<reference evidence="4 5" key="1">
    <citation type="submission" date="2023-10" db="EMBL/GenBank/DDBJ databases">
        <title>Two novel species belonging to the OM43/NOR5 clade.</title>
        <authorList>
            <person name="Park M."/>
        </authorList>
    </citation>
    <scope>NUCLEOTIDE SEQUENCE [LARGE SCALE GENOMIC DNA]</scope>
    <source>
        <strain evidence="4 5">IMCC45268</strain>
    </source>
</reference>
<keyword evidence="1" id="KW-1133">Transmembrane helix</keyword>
<evidence type="ECO:0000256" key="2">
    <source>
        <dbReference type="SAM" id="SignalP"/>
    </source>
</evidence>
<dbReference type="Pfam" id="PF07589">
    <property type="entry name" value="PEP-CTERM"/>
    <property type="match status" value="1"/>
</dbReference>
<evidence type="ECO:0000313" key="5">
    <source>
        <dbReference type="Proteomes" id="UP001626549"/>
    </source>
</evidence>
<proteinExistence type="predicted"/>
<protein>
    <submittedName>
        <fullName evidence="4">THxN family PEP-CTERM protein</fullName>
    </submittedName>
</protein>
<keyword evidence="1" id="KW-0812">Transmembrane</keyword>
<organism evidence="4 5">
    <name type="scientific">Congregibacter brevis</name>
    <dbReference type="NCBI Taxonomy" id="3081201"/>
    <lineage>
        <taxon>Bacteria</taxon>
        <taxon>Pseudomonadati</taxon>
        <taxon>Pseudomonadota</taxon>
        <taxon>Gammaproteobacteria</taxon>
        <taxon>Cellvibrionales</taxon>
        <taxon>Halieaceae</taxon>
        <taxon>Congregibacter</taxon>
    </lineage>
</organism>
<dbReference type="NCBIfam" id="NF038125">
    <property type="entry name" value="PEP_CTERM_THxN"/>
    <property type="match status" value="1"/>
</dbReference>
<evidence type="ECO:0000259" key="3">
    <source>
        <dbReference type="Pfam" id="PF07589"/>
    </source>
</evidence>
<name>A0ABZ0IGN8_9GAMM</name>
<dbReference type="EMBL" id="CP136865">
    <property type="protein sequence ID" value="WOJ98320.1"/>
    <property type="molecule type" value="Genomic_DNA"/>
</dbReference>
<keyword evidence="1" id="KW-0472">Membrane</keyword>
<evidence type="ECO:0000256" key="1">
    <source>
        <dbReference type="SAM" id="Phobius"/>
    </source>
</evidence>
<accession>A0ABZ0IGN8</accession>
<feature type="signal peptide" evidence="2">
    <location>
        <begin position="1"/>
        <end position="21"/>
    </location>
</feature>
<keyword evidence="2" id="KW-0732">Signal</keyword>
<dbReference type="NCBIfam" id="TIGR02595">
    <property type="entry name" value="PEP_CTERM"/>
    <property type="match status" value="1"/>
</dbReference>
<feature type="domain" description="Ice-binding protein C-terminal" evidence="3">
    <location>
        <begin position="255"/>
        <end position="276"/>
    </location>
</feature>
<dbReference type="Proteomes" id="UP001626549">
    <property type="component" value="Chromosome"/>
</dbReference>
<sequence length="279" mass="29164">MNILSKLILGVAIFAPALASAGPIYTSFDVRTRSGFTDFTPGAVVGSQTNGTPAGVTGDFFRTLSWGNSLQSGISVSNRTRAEANNPANSDPILVDSGSPVVIGRVNHNNNPINGETLDSAILATQLQIRLGGLGTPWSVLDTLFFKIDFEETLNSSDPCPSSAVNAVGCGDIFAITPIGFSFNESFSIVRNLGGLGDPDFNYIATLSIQGLGTLGDAACEAALGQGSTGCTGLETFEEENNRFRTFLRIDSTEVPAPATLALVGLGLVGLGWKRRKQA</sequence>
<gene>
    <name evidence="4" type="ORF">R0137_07055</name>
</gene>
<evidence type="ECO:0000313" key="4">
    <source>
        <dbReference type="EMBL" id="WOJ98320.1"/>
    </source>
</evidence>
<dbReference type="RefSeq" id="WP_407329645.1">
    <property type="nucleotide sequence ID" value="NZ_CP136865.1"/>
</dbReference>
<feature type="transmembrane region" description="Helical" evidence="1">
    <location>
        <begin position="255"/>
        <end position="273"/>
    </location>
</feature>